<accession>A0ABS6FJE4</accession>
<dbReference type="NCBIfam" id="TIGR03567">
    <property type="entry name" value="FMN_reduc_SsuE"/>
    <property type="match status" value="1"/>
</dbReference>
<gene>
    <name evidence="5" type="primary">ssuE</name>
    <name evidence="5" type="ORF">KQJ23_00495</name>
</gene>
<evidence type="ECO:0000259" key="4">
    <source>
        <dbReference type="Pfam" id="PF03358"/>
    </source>
</evidence>
<protein>
    <submittedName>
        <fullName evidence="5">NADPH-dependent FMN reductase</fullName>
        <ecNumber evidence="5">1.5.1.38</ecNumber>
    </submittedName>
</protein>
<evidence type="ECO:0000256" key="2">
    <source>
        <dbReference type="ARBA" id="ARBA00022643"/>
    </source>
</evidence>
<evidence type="ECO:0000256" key="1">
    <source>
        <dbReference type="ARBA" id="ARBA00022630"/>
    </source>
</evidence>
<keyword evidence="2" id="KW-0288">FMN</keyword>
<comment type="caution">
    <text evidence="5">The sequence shown here is derived from an EMBL/GenBank/DDBJ whole genome shotgun (WGS) entry which is preliminary data.</text>
</comment>
<evidence type="ECO:0000313" key="6">
    <source>
        <dbReference type="Proteomes" id="UP000743001"/>
    </source>
</evidence>
<name>A0ABS6FJE4_9BACL</name>
<dbReference type="EC" id="1.5.1.38" evidence="5"/>
<evidence type="ECO:0000256" key="3">
    <source>
        <dbReference type="ARBA" id="ARBA00023002"/>
    </source>
</evidence>
<dbReference type="Proteomes" id="UP000743001">
    <property type="component" value="Unassembled WGS sequence"/>
</dbReference>
<organism evidence="5 6">
    <name type="scientific">Paenibacillus brevis</name>
    <dbReference type="NCBI Taxonomy" id="2841508"/>
    <lineage>
        <taxon>Bacteria</taxon>
        <taxon>Bacillati</taxon>
        <taxon>Bacillota</taxon>
        <taxon>Bacilli</taxon>
        <taxon>Bacillales</taxon>
        <taxon>Paenibacillaceae</taxon>
        <taxon>Paenibacillus</taxon>
    </lineage>
</organism>
<dbReference type="InterPro" id="IPR005025">
    <property type="entry name" value="FMN_Rdtase-like_dom"/>
</dbReference>
<dbReference type="PANTHER" id="PTHR43408:SF1">
    <property type="entry name" value="FMN REDUCTASE (NADPH)"/>
    <property type="match status" value="1"/>
</dbReference>
<keyword evidence="1" id="KW-0285">Flavoprotein</keyword>
<dbReference type="EMBL" id="JAHLQJ010000001">
    <property type="protein sequence ID" value="MBU5670296.1"/>
    <property type="molecule type" value="Genomic_DNA"/>
</dbReference>
<evidence type="ECO:0000313" key="5">
    <source>
        <dbReference type="EMBL" id="MBU5670296.1"/>
    </source>
</evidence>
<proteinExistence type="predicted"/>
<dbReference type="GO" id="GO:0052873">
    <property type="term" value="F:FMN reductase (NADPH) activity"/>
    <property type="evidence" value="ECO:0007669"/>
    <property type="project" value="UniProtKB-EC"/>
</dbReference>
<dbReference type="InterPro" id="IPR020048">
    <property type="entry name" value="NADPH-dep_FMN_reduc_SsuE"/>
</dbReference>
<keyword evidence="6" id="KW-1185">Reference proteome</keyword>
<feature type="domain" description="NADPH-dependent FMN reductase-like" evidence="4">
    <location>
        <begin position="3"/>
        <end position="144"/>
    </location>
</feature>
<sequence>MAKVTVINGTPTPGSRLTAIIALAEELLAQEGIEVNHVNVGELPPEDLIHTKFESEAIVKANALVAEADAVIVASPVYKASYTGVLKTFLDLVPQKGLAGKIILPLFIGGSLAHLLSIDYSLKPVLSALGARHILGGVYTIDSQVARTEQGGFDIAEELQARLQDNIQELVQETKRRIASADV</sequence>
<keyword evidence="3 5" id="KW-0560">Oxidoreductase</keyword>
<dbReference type="PANTHER" id="PTHR43408">
    <property type="entry name" value="FMN REDUCTASE (NADPH)"/>
    <property type="match status" value="1"/>
</dbReference>
<dbReference type="InterPro" id="IPR051814">
    <property type="entry name" value="NAD(P)H-dep_FMN_reductase"/>
</dbReference>
<dbReference type="Pfam" id="PF03358">
    <property type="entry name" value="FMN_red"/>
    <property type="match status" value="1"/>
</dbReference>
<reference evidence="5 6" key="1">
    <citation type="submission" date="2021-06" db="EMBL/GenBank/DDBJ databases">
        <authorList>
            <person name="Sun Q."/>
            <person name="Li D."/>
        </authorList>
    </citation>
    <scope>NUCLEOTIDE SEQUENCE [LARGE SCALE GENOMIC DNA]</scope>
    <source>
        <strain evidence="5 6">MSJ-6</strain>
    </source>
</reference>
<dbReference type="RefSeq" id="WP_216476635.1">
    <property type="nucleotide sequence ID" value="NZ_JAHLQJ010000001.1"/>
</dbReference>